<evidence type="ECO:0000313" key="3">
    <source>
        <dbReference type="Proteomes" id="UP001267638"/>
    </source>
</evidence>
<sequence length="126" mass="14599">MSNQERLKQLADDMMRATEVCDLARLDEIWSPDLELWYNTTQQTLRKEQMFGVINGLSEAIEGLKFTNVRRIYGDDGYVEQRDTSGRMNGVGFCFRTCIVVEVLDGRVIRVDEWWDSAQDPRNKGS</sequence>
<evidence type="ECO:0000313" key="2">
    <source>
        <dbReference type="EMBL" id="MDR7156696.1"/>
    </source>
</evidence>
<keyword evidence="3" id="KW-1185">Reference proteome</keyword>
<comment type="caution">
    <text evidence="2">The sequence shown here is derived from an EMBL/GenBank/DDBJ whole genome shotgun (WGS) entry which is preliminary data.</text>
</comment>
<feature type="domain" description="SnoaL-like" evidence="1">
    <location>
        <begin position="13"/>
        <end position="110"/>
    </location>
</feature>
<organism evidence="2 3">
    <name type="scientific">Sphingobium xenophagum</name>
    <dbReference type="NCBI Taxonomy" id="121428"/>
    <lineage>
        <taxon>Bacteria</taxon>
        <taxon>Pseudomonadati</taxon>
        <taxon>Pseudomonadota</taxon>
        <taxon>Alphaproteobacteria</taxon>
        <taxon>Sphingomonadales</taxon>
        <taxon>Sphingomonadaceae</taxon>
        <taxon>Sphingobium</taxon>
    </lineage>
</organism>
<dbReference type="Pfam" id="PF12680">
    <property type="entry name" value="SnoaL_2"/>
    <property type="match status" value="1"/>
</dbReference>
<gene>
    <name evidence="2" type="ORF">J2W40_003541</name>
</gene>
<proteinExistence type="predicted"/>
<protein>
    <submittedName>
        <fullName evidence="2">Ketosteroid isomerase-like protein</fullName>
    </submittedName>
</protein>
<dbReference type="RefSeq" id="WP_310227203.1">
    <property type="nucleotide sequence ID" value="NZ_JAVDWV010000019.1"/>
</dbReference>
<dbReference type="Proteomes" id="UP001267638">
    <property type="component" value="Unassembled WGS sequence"/>
</dbReference>
<dbReference type="EMBL" id="JAVDWV010000019">
    <property type="protein sequence ID" value="MDR7156696.1"/>
    <property type="molecule type" value="Genomic_DNA"/>
</dbReference>
<dbReference type="Gene3D" id="3.10.450.50">
    <property type="match status" value="1"/>
</dbReference>
<dbReference type="SUPFAM" id="SSF54427">
    <property type="entry name" value="NTF2-like"/>
    <property type="match status" value="1"/>
</dbReference>
<dbReference type="InterPro" id="IPR037401">
    <property type="entry name" value="SnoaL-like"/>
</dbReference>
<evidence type="ECO:0000259" key="1">
    <source>
        <dbReference type="Pfam" id="PF12680"/>
    </source>
</evidence>
<accession>A0ABU1X533</accession>
<reference evidence="2 3" key="1">
    <citation type="submission" date="2023-07" db="EMBL/GenBank/DDBJ databases">
        <title>Sorghum-associated microbial communities from plants grown in Nebraska, USA.</title>
        <authorList>
            <person name="Schachtman D."/>
        </authorList>
    </citation>
    <scope>NUCLEOTIDE SEQUENCE [LARGE SCALE GENOMIC DNA]</scope>
    <source>
        <strain evidence="2 3">4256</strain>
    </source>
</reference>
<dbReference type="InterPro" id="IPR032710">
    <property type="entry name" value="NTF2-like_dom_sf"/>
</dbReference>
<name>A0ABU1X533_SPHXE</name>